<evidence type="ECO:0000259" key="1">
    <source>
        <dbReference type="Pfam" id="PF00535"/>
    </source>
</evidence>
<reference evidence="3" key="1">
    <citation type="journal article" date="2019" name="Int. J. Syst. Evol. Microbiol.">
        <title>The Global Catalogue of Microorganisms (GCM) 10K type strain sequencing project: providing services to taxonomists for standard genome sequencing and annotation.</title>
        <authorList>
            <consortium name="The Broad Institute Genomics Platform"/>
            <consortium name="The Broad Institute Genome Sequencing Center for Infectious Disease"/>
            <person name="Wu L."/>
            <person name="Ma J."/>
        </authorList>
    </citation>
    <scope>NUCLEOTIDE SEQUENCE [LARGE SCALE GENOMIC DNA]</scope>
    <source>
        <strain evidence="3">JCM 17975</strain>
    </source>
</reference>
<evidence type="ECO:0000313" key="2">
    <source>
        <dbReference type="EMBL" id="GAA4721714.1"/>
    </source>
</evidence>
<comment type="caution">
    <text evidence="2">The sequence shown here is derived from an EMBL/GenBank/DDBJ whole genome shotgun (WGS) entry which is preliminary data.</text>
</comment>
<dbReference type="Proteomes" id="UP001500843">
    <property type="component" value="Unassembled WGS sequence"/>
</dbReference>
<protein>
    <submittedName>
        <fullName evidence="2">Glycosyltransferase</fullName>
    </submittedName>
</protein>
<gene>
    <name evidence="2" type="ORF">GCM10023198_52530</name>
</gene>
<dbReference type="SUPFAM" id="SSF53448">
    <property type="entry name" value="Nucleotide-diphospho-sugar transferases"/>
    <property type="match status" value="1"/>
</dbReference>
<proteinExistence type="predicted"/>
<sequence length="328" mass="33910">MILVGEVRTERLVVAVLTYRRPDRIAALVPVLVEQAAGLAGRAKAVEVSVLVVDNDPAGTGAAAVTEAAARLEAGACPVTVVVEPEPGISAARNAALHASGDQDLLVFVDDDEVPRPGWLDALHATYRATGADAVAGPVASRYADEPEPWVVAGGFYDRAHRLGLRTGTTVPSAATNNLLLDLRTVRRANLAFDLALGLSGGEDTLFTSALTAAGGRIVWCAEAVVSDVVPADRLARPYLLARTAGLANSSARVALMLAPGRGRRTALRARTAAAGIARGALGALQVARAATRRDVAGDARGRRALARSRGELLAACGTVLLPYARQG</sequence>
<accession>A0ABP8Y7T2</accession>
<dbReference type="PANTHER" id="PTHR43685:SF2">
    <property type="entry name" value="GLYCOSYLTRANSFERASE 2-LIKE DOMAIN-CONTAINING PROTEIN"/>
    <property type="match status" value="1"/>
</dbReference>
<dbReference type="CDD" id="cd00761">
    <property type="entry name" value="Glyco_tranf_GTA_type"/>
    <property type="match status" value="1"/>
</dbReference>
<evidence type="ECO:0000313" key="3">
    <source>
        <dbReference type="Proteomes" id="UP001500843"/>
    </source>
</evidence>
<dbReference type="InterPro" id="IPR050834">
    <property type="entry name" value="Glycosyltransf_2"/>
</dbReference>
<organism evidence="2 3">
    <name type="scientific">Promicromonospora umidemergens</name>
    <dbReference type="NCBI Taxonomy" id="629679"/>
    <lineage>
        <taxon>Bacteria</taxon>
        <taxon>Bacillati</taxon>
        <taxon>Actinomycetota</taxon>
        <taxon>Actinomycetes</taxon>
        <taxon>Micrococcales</taxon>
        <taxon>Promicromonosporaceae</taxon>
        <taxon>Promicromonospora</taxon>
    </lineage>
</organism>
<dbReference type="Pfam" id="PF00535">
    <property type="entry name" value="Glycos_transf_2"/>
    <property type="match status" value="1"/>
</dbReference>
<dbReference type="InterPro" id="IPR029044">
    <property type="entry name" value="Nucleotide-diphossugar_trans"/>
</dbReference>
<dbReference type="PANTHER" id="PTHR43685">
    <property type="entry name" value="GLYCOSYLTRANSFERASE"/>
    <property type="match status" value="1"/>
</dbReference>
<dbReference type="InterPro" id="IPR001173">
    <property type="entry name" value="Glyco_trans_2-like"/>
</dbReference>
<dbReference type="Gene3D" id="3.90.550.10">
    <property type="entry name" value="Spore Coat Polysaccharide Biosynthesis Protein SpsA, Chain A"/>
    <property type="match status" value="1"/>
</dbReference>
<feature type="domain" description="Glycosyltransferase 2-like" evidence="1">
    <location>
        <begin position="14"/>
        <end position="152"/>
    </location>
</feature>
<name>A0ABP8Y7T2_9MICO</name>
<keyword evidence="3" id="KW-1185">Reference proteome</keyword>
<dbReference type="EMBL" id="BAABHM010000035">
    <property type="protein sequence ID" value="GAA4721714.1"/>
    <property type="molecule type" value="Genomic_DNA"/>
</dbReference>